<reference evidence="2 3" key="1">
    <citation type="journal article" date="2013" name="ISME J.">
        <title>Comparative genomics of pathogenic lineages of Vibrio nigripulchritudo identifies virulence-associated traits.</title>
        <authorList>
            <person name="Goudenege D."/>
            <person name="Labreuche Y."/>
            <person name="Krin E."/>
            <person name="Ansquer D."/>
            <person name="Mangenot S."/>
            <person name="Calteau A."/>
            <person name="Medigue C."/>
            <person name="Mazel D."/>
            <person name="Polz M.F."/>
            <person name="Le Roux F."/>
        </authorList>
    </citation>
    <scope>NUCLEOTIDE SEQUENCE [LARGE SCALE GENOMIC DNA]</scope>
    <source>
        <strain evidence="2 3">SOn1</strain>
    </source>
</reference>
<evidence type="ECO:0008006" key="4">
    <source>
        <dbReference type="Google" id="ProtNLM"/>
    </source>
</evidence>
<name>A0AAV2VT57_9VIBR</name>
<dbReference type="Proteomes" id="UP000018211">
    <property type="component" value="Unassembled WGS sequence"/>
</dbReference>
<protein>
    <recommendedName>
        <fullName evidence="4">Transposase</fullName>
    </recommendedName>
</protein>
<dbReference type="AlphaFoldDB" id="A0AAV2VT57"/>
<dbReference type="EMBL" id="CAOF01000133">
    <property type="protein sequence ID" value="CCO47910.1"/>
    <property type="molecule type" value="Genomic_DNA"/>
</dbReference>
<evidence type="ECO:0000313" key="2">
    <source>
        <dbReference type="EMBL" id="CCO47910.1"/>
    </source>
</evidence>
<evidence type="ECO:0000313" key="3">
    <source>
        <dbReference type="Proteomes" id="UP000018211"/>
    </source>
</evidence>
<proteinExistence type="predicted"/>
<accession>A0AAV2VT57</accession>
<gene>
    <name evidence="2" type="ORF">VIBNISOn1_410063</name>
</gene>
<evidence type="ECO:0000256" key="1">
    <source>
        <dbReference type="SAM" id="MobiDB-lite"/>
    </source>
</evidence>
<feature type="region of interest" description="Disordered" evidence="1">
    <location>
        <begin position="1"/>
        <end position="31"/>
    </location>
</feature>
<organism evidence="2 3">
    <name type="scientific">Vibrio nigripulchritudo SOn1</name>
    <dbReference type="NCBI Taxonomy" id="1238450"/>
    <lineage>
        <taxon>Bacteria</taxon>
        <taxon>Pseudomonadati</taxon>
        <taxon>Pseudomonadota</taxon>
        <taxon>Gammaproteobacteria</taxon>
        <taxon>Vibrionales</taxon>
        <taxon>Vibrionaceae</taxon>
        <taxon>Vibrio</taxon>
    </lineage>
</organism>
<comment type="caution">
    <text evidence="2">The sequence shown here is derived from an EMBL/GenBank/DDBJ whole genome shotgun (WGS) entry which is preliminary data.</text>
</comment>
<sequence length="58" mass="6834">MRKTPQRWQKPFWNSLKTKPELVGGSTDSRKQKRSVFRTAFLFQLLQAINPNPIQGYL</sequence>